<reference evidence="1" key="1">
    <citation type="journal article" date="2020" name="bioRxiv">
        <title>Comparative genomics of Chlamydomonas.</title>
        <authorList>
            <person name="Craig R.J."/>
            <person name="Hasan A.R."/>
            <person name="Ness R.W."/>
            <person name="Keightley P.D."/>
        </authorList>
    </citation>
    <scope>NUCLEOTIDE SEQUENCE</scope>
    <source>
        <strain evidence="1">CCAP 11/70</strain>
    </source>
</reference>
<organism evidence="1 2">
    <name type="scientific">Edaphochlamys debaryana</name>
    <dbReference type="NCBI Taxonomy" id="47281"/>
    <lineage>
        <taxon>Eukaryota</taxon>
        <taxon>Viridiplantae</taxon>
        <taxon>Chlorophyta</taxon>
        <taxon>core chlorophytes</taxon>
        <taxon>Chlorophyceae</taxon>
        <taxon>CS clade</taxon>
        <taxon>Chlamydomonadales</taxon>
        <taxon>Chlamydomonadales incertae sedis</taxon>
        <taxon>Edaphochlamys</taxon>
    </lineage>
</organism>
<dbReference type="Proteomes" id="UP000612055">
    <property type="component" value="Unassembled WGS sequence"/>
</dbReference>
<proteinExistence type="predicted"/>
<sequence>MPQVGEKPSAAPALAETVAVPGAARQHPQPAVCQARWAGAGASAAAEVEPASCQALLRLGADLGPVEVVASQCHCRVELCQPAEGRGRPAEAQDCCHQPLPAAALAEPAEAAALLSVEAAAVGSAREAWGLRKAGAQALTVVQEVAGRVVASPWGLGGGGWAAVAGERVRWDCCRSAVPLVGGRENRREAKVEVAGEAATPRAKAEG</sequence>
<keyword evidence="2" id="KW-1185">Reference proteome</keyword>
<evidence type="ECO:0000313" key="2">
    <source>
        <dbReference type="Proteomes" id="UP000612055"/>
    </source>
</evidence>
<comment type="caution">
    <text evidence="1">The sequence shown here is derived from an EMBL/GenBank/DDBJ whole genome shotgun (WGS) entry which is preliminary data.</text>
</comment>
<dbReference type="AlphaFoldDB" id="A0A835YF37"/>
<gene>
    <name evidence="1" type="ORF">HYH03_000035</name>
</gene>
<accession>A0A835YF37</accession>
<evidence type="ECO:0000313" key="1">
    <source>
        <dbReference type="EMBL" id="KAG2501528.1"/>
    </source>
</evidence>
<dbReference type="EMBL" id="JAEHOE010000001">
    <property type="protein sequence ID" value="KAG2501528.1"/>
    <property type="molecule type" value="Genomic_DNA"/>
</dbReference>
<name>A0A835YF37_9CHLO</name>
<protein>
    <submittedName>
        <fullName evidence="1">Uncharacterized protein</fullName>
    </submittedName>
</protein>